<name>A0A4Y2MGF6_ARAVE</name>
<evidence type="ECO:0000313" key="1">
    <source>
        <dbReference type="EMBL" id="GBN25679.1"/>
    </source>
</evidence>
<keyword evidence="2" id="KW-1185">Reference proteome</keyword>
<organism evidence="1 2">
    <name type="scientific">Araneus ventricosus</name>
    <name type="common">Orbweaver spider</name>
    <name type="synonym">Epeira ventricosa</name>
    <dbReference type="NCBI Taxonomy" id="182803"/>
    <lineage>
        <taxon>Eukaryota</taxon>
        <taxon>Metazoa</taxon>
        <taxon>Ecdysozoa</taxon>
        <taxon>Arthropoda</taxon>
        <taxon>Chelicerata</taxon>
        <taxon>Arachnida</taxon>
        <taxon>Araneae</taxon>
        <taxon>Araneomorphae</taxon>
        <taxon>Entelegynae</taxon>
        <taxon>Araneoidea</taxon>
        <taxon>Araneidae</taxon>
        <taxon>Araneus</taxon>
    </lineage>
</organism>
<accession>A0A4Y2MGF6</accession>
<sequence length="91" mass="10017">MSKSGAKAGAADLLKVLLETDLRSSMLKRKPLSLMQPKYQTQVEKSGAKDGAAALSSLDKQEETTFFNAAKIPDTSCKIWSQKWSRRLVVT</sequence>
<dbReference type="Proteomes" id="UP000499080">
    <property type="component" value="Unassembled WGS sequence"/>
</dbReference>
<proteinExistence type="predicted"/>
<reference evidence="1 2" key="1">
    <citation type="journal article" date="2019" name="Sci. Rep.">
        <title>Orb-weaving spider Araneus ventricosus genome elucidates the spidroin gene catalogue.</title>
        <authorList>
            <person name="Kono N."/>
            <person name="Nakamura H."/>
            <person name="Ohtoshi R."/>
            <person name="Moran D.A.P."/>
            <person name="Shinohara A."/>
            <person name="Yoshida Y."/>
            <person name="Fujiwara M."/>
            <person name="Mori M."/>
            <person name="Tomita M."/>
            <person name="Arakawa K."/>
        </authorList>
    </citation>
    <scope>NUCLEOTIDE SEQUENCE [LARGE SCALE GENOMIC DNA]</scope>
</reference>
<dbReference type="AlphaFoldDB" id="A0A4Y2MGF6"/>
<dbReference type="EMBL" id="BGPR01007273">
    <property type="protein sequence ID" value="GBN25679.1"/>
    <property type="molecule type" value="Genomic_DNA"/>
</dbReference>
<evidence type="ECO:0000313" key="2">
    <source>
        <dbReference type="Proteomes" id="UP000499080"/>
    </source>
</evidence>
<comment type="caution">
    <text evidence="1">The sequence shown here is derived from an EMBL/GenBank/DDBJ whole genome shotgun (WGS) entry which is preliminary data.</text>
</comment>
<protein>
    <submittedName>
        <fullName evidence="1">Uncharacterized protein</fullName>
    </submittedName>
</protein>
<gene>
    <name evidence="1" type="ORF">AVEN_7866_1</name>
</gene>